<accession>A0ABP2R7D0</accession>
<keyword evidence="2" id="KW-1185">Reference proteome</keyword>
<dbReference type="Proteomes" id="UP000004829">
    <property type="component" value="Unassembled WGS sequence"/>
</dbReference>
<evidence type="ECO:0000313" key="1">
    <source>
        <dbReference type="EMBL" id="EJU08885.1"/>
    </source>
</evidence>
<dbReference type="EMBL" id="ALVD01000001">
    <property type="protein sequence ID" value="EJU08885.1"/>
    <property type="molecule type" value="Genomic_DNA"/>
</dbReference>
<evidence type="ECO:0000313" key="2">
    <source>
        <dbReference type="Proteomes" id="UP000004829"/>
    </source>
</evidence>
<comment type="caution">
    <text evidence="1">The sequence shown here is derived from an EMBL/GenBank/DDBJ whole genome shotgun (WGS) entry which is preliminary data.</text>
</comment>
<name>A0ABP2R7D0_9FUSO</name>
<reference evidence="2" key="1">
    <citation type="journal article" date="2012" name="J. Bacteriol.">
        <title>Draft Genome Sequence of Fusobacterium nucleatum ChDC F128, Isolated from a Periodontitis Lesion.</title>
        <authorList>
            <person name="Park S.N."/>
            <person name="Kong S.W."/>
            <person name="Kim H.S."/>
            <person name="Park M.S."/>
            <person name="Lee J.W."/>
            <person name="Cho E."/>
            <person name="Lim Y.K."/>
            <person name="Choi M.H."/>
            <person name="Chang Y.H."/>
            <person name="Shin J.H."/>
            <person name="Park H.S."/>
            <person name="Choi S.H."/>
            <person name="Kook J.K."/>
        </authorList>
    </citation>
    <scope>NUCLEOTIDE SEQUENCE [LARGE SCALE GENOMIC DNA]</scope>
    <source>
        <strain evidence="2">ChDC F128</strain>
    </source>
</reference>
<dbReference type="RefSeq" id="WP_005915675.1">
    <property type="nucleotide sequence ID" value="NZ_ALVD01000001.1"/>
</dbReference>
<protein>
    <submittedName>
        <fullName evidence="1">Uncharacterized protein</fullName>
    </submittedName>
</protein>
<proteinExistence type="predicted"/>
<organism evidence="1 2">
    <name type="scientific">Fusobacterium hwasookii ChDC F128</name>
    <dbReference type="NCBI Taxonomy" id="1216362"/>
    <lineage>
        <taxon>Bacteria</taxon>
        <taxon>Fusobacteriati</taxon>
        <taxon>Fusobacteriota</taxon>
        <taxon>Fusobacteriia</taxon>
        <taxon>Fusobacteriales</taxon>
        <taxon>Fusobacteriaceae</taxon>
        <taxon>Fusobacterium</taxon>
    </lineage>
</organism>
<gene>
    <name evidence="1" type="ORF">B437_02125</name>
</gene>
<sequence length="60" mass="7419">MKTLKELFKEYDENNKKTLRETFSQMDRKDIRANREIFKDMENIGRTVKKIFEDMTEKKK</sequence>